<dbReference type="Gene3D" id="1.20.1260.10">
    <property type="match status" value="1"/>
</dbReference>
<dbReference type="RefSeq" id="WP_021284749.1">
    <property type="nucleotide sequence ID" value="NZ_JAGGLL010000040.1"/>
</dbReference>
<evidence type="ECO:0000313" key="3">
    <source>
        <dbReference type="Proteomes" id="UP001519308"/>
    </source>
</evidence>
<dbReference type="CDD" id="cd01045">
    <property type="entry name" value="Ferritin_like_AB"/>
    <property type="match status" value="1"/>
</dbReference>
<dbReference type="InterPro" id="IPR012347">
    <property type="entry name" value="Ferritin-like"/>
</dbReference>
<reference evidence="2 3" key="1">
    <citation type="submission" date="2021-03" db="EMBL/GenBank/DDBJ databases">
        <title>Genomic Encyclopedia of Type Strains, Phase IV (KMG-IV): sequencing the most valuable type-strain genomes for metagenomic binning, comparative biology and taxonomic classification.</title>
        <authorList>
            <person name="Goeker M."/>
        </authorList>
    </citation>
    <scope>NUCLEOTIDE SEQUENCE [LARGE SCALE GENOMIC DNA]</scope>
    <source>
        <strain evidence="2 3">DSM 28650</strain>
    </source>
</reference>
<keyword evidence="3" id="KW-1185">Reference proteome</keyword>
<dbReference type="SUPFAM" id="SSF47240">
    <property type="entry name" value="Ferritin-like"/>
    <property type="match status" value="1"/>
</dbReference>
<dbReference type="Proteomes" id="UP001519308">
    <property type="component" value="Unassembled WGS sequence"/>
</dbReference>
<dbReference type="InterPro" id="IPR009078">
    <property type="entry name" value="Ferritin-like_SF"/>
</dbReference>
<sequence length="164" mass="19076">MDIKELQILKQAIINEVEGAEFYKLAAAKEGIAEEVKKEFLSLAEEEVKHITWLKTLFEKIKDDKEDDFNLSIIEPLPSPRIFDWKNLDRESATIAVSVFGIAIQTEKAAVEFYENSAKSTSIKKAKELYTILASWEKQHVEIFSREYENLLEQWWAEQNFAPF</sequence>
<dbReference type="PANTHER" id="PTHR43865">
    <property type="entry name" value="RUBRERYTHRIN-RELATED"/>
    <property type="match status" value="1"/>
</dbReference>
<gene>
    <name evidence="2" type="ORF">J2Z44_003715</name>
</gene>
<name>A0ABS4K7X2_9CLOT</name>
<dbReference type="InterPro" id="IPR003251">
    <property type="entry name" value="Rr_diiron-bd_dom"/>
</dbReference>
<comment type="caution">
    <text evidence="2">The sequence shown here is derived from an EMBL/GenBank/DDBJ whole genome shotgun (WGS) entry which is preliminary data.</text>
</comment>
<accession>A0ABS4K7X2</accession>
<proteinExistence type="predicted"/>
<dbReference type="Pfam" id="PF02915">
    <property type="entry name" value="Rubrerythrin"/>
    <property type="match status" value="1"/>
</dbReference>
<dbReference type="PANTHER" id="PTHR43865:SF1">
    <property type="entry name" value="RUBRERYTHRIN-RELATED"/>
    <property type="match status" value="1"/>
</dbReference>
<dbReference type="EMBL" id="JAGGLL010000040">
    <property type="protein sequence ID" value="MBP2023873.1"/>
    <property type="molecule type" value="Genomic_DNA"/>
</dbReference>
<dbReference type="InterPro" id="IPR052364">
    <property type="entry name" value="Rubrerythrin"/>
</dbReference>
<feature type="domain" description="Rubrerythrin diiron-binding" evidence="1">
    <location>
        <begin position="8"/>
        <end position="148"/>
    </location>
</feature>
<protein>
    <submittedName>
        <fullName evidence="2">Rubrerythrin</fullName>
    </submittedName>
</protein>
<evidence type="ECO:0000259" key="1">
    <source>
        <dbReference type="Pfam" id="PF02915"/>
    </source>
</evidence>
<evidence type="ECO:0000313" key="2">
    <source>
        <dbReference type="EMBL" id="MBP2023873.1"/>
    </source>
</evidence>
<organism evidence="2 3">
    <name type="scientific">Clostridium punense</name>
    <dbReference type="NCBI Taxonomy" id="1054297"/>
    <lineage>
        <taxon>Bacteria</taxon>
        <taxon>Bacillati</taxon>
        <taxon>Bacillota</taxon>
        <taxon>Clostridia</taxon>
        <taxon>Eubacteriales</taxon>
        <taxon>Clostridiaceae</taxon>
        <taxon>Clostridium</taxon>
    </lineage>
</organism>